<organism evidence="8 9">
    <name type="scientific">Malus domestica</name>
    <name type="common">Apple</name>
    <name type="synonym">Pyrus malus</name>
    <dbReference type="NCBI Taxonomy" id="3750"/>
    <lineage>
        <taxon>Eukaryota</taxon>
        <taxon>Viridiplantae</taxon>
        <taxon>Streptophyta</taxon>
        <taxon>Embryophyta</taxon>
        <taxon>Tracheophyta</taxon>
        <taxon>Spermatophyta</taxon>
        <taxon>Magnoliopsida</taxon>
        <taxon>eudicotyledons</taxon>
        <taxon>Gunneridae</taxon>
        <taxon>Pentapetalae</taxon>
        <taxon>rosids</taxon>
        <taxon>fabids</taxon>
        <taxon>Rosales</taxon>
        <taxon>Rosaceae</taxon>
        <taxon>Amygdaloideae</taxon>
        <taxon>Maleae</taxon>
        <taxon>Malus</taxon>
    </lineage>
</organism>
<gene>
    <name evidence="8" type="ORF">DVH24_016025</name>
</gene>
<evidence type="ECO:0000256" key="6">
    <source>
        <dbReference type="ARBA" id="ARBA00023004"/>
    </source>
</evidence>
<keyword evidence="7" id="KW-0503">Monooxygenase</keyword>
<dbReference type="PANTHER" id="PTHR24296">
    <property type="entry name" value="CYTOCHROME P450"/>
    <property type="match status" value="1"/>
</dbReference>
<sequence>MACPFGPCLAVPLSLALLQTNPYELLSEVLCRQNGTIRFKGPWCSGLFGAITCDPRNLEYLQDQVLRFPQRPLFPRHLRDLLRDGIFSADSDKWQHQKKTASFEFHSAKFRKLTVDSLFDLLVHARLLPVLEDSIKH</sequence>
<dbReference type="Gene3D" id="1.10.630.10">
    <property type="entry name" value="Cytochrome P450"/>
    <property type="match status" value="1"/>
</dbReference>
<evidence type="ECO:0000256" key="3">
    <source>
        <dbReference type="ARBA" id="ARBA00022617"/>
    </source>
</evidence>
<comment type="caution">
    <text evidence="8">The sequence shown here is derived from an EMBL/GenBank/DDBJ whole genome shotgun (WGS) entry which is preliminary data.</text>
</comment>
<dbReference type="SUPFAM" id="SSF48264">
    <property type="entry name" value="Cytochrome P450"/>
    <property type="match status" value="1"/>
</dbReference>
<dbReference type="EMBL" id="RDQH01000333">
    <property type="protein sequence ID" value="RXH93958.1"/>
    <property type="molecule type" value="Genomic_DNA"/>
</dbReference>
<keyword evidence="4" id="KW-0479">Metal-binding</keyword>
<dbReference type="GO" id="GO:0005506">
    <property type="term" value="F:iron ion binding"/>
    <property type="evidence" value="ECO:0007669"/>
    <property type="project" value="InterPro"/>
</dbReference>
<evidence type="ECO:0000313" key="8">
    <source>
        <dbReference type="EMBL" id="RXH93958.1"/>
    </source>
</evidence>
<evidence type="ECO:0000256" key="2">
    <source>
        <dbReference type="ARBA" id="ARBA00010617"/>
    </source>
</evidence>
<name>A0A498JE32_MALDO</name>
<keyword evidence="3" id="KW-0349">Heme</keyword>
<dbReference type="Proteomes" id="UP000290289">
    <property type="component" value="Chromosome 7"/>
</dbReference>
<evidence type="ECO:0000256" key="5">
    <source>
        <dbReference type="ARBA" id="ARBA00023002"/>
    </source>
</evidence>
<evidence type="ECO:0000256" key="4">
    <source>
        <dbReference type="ARBA" id="ARBA00022723"/>
    </source>
</evidence>
<dbReference type="AlphaFoldDB" id="A0A498JE32"/>
<dbReference type="GO" id="GO:0020037">
    <property type="term" value="F:heme binding"/>
    <property type="evidence" value="ECO:0007669"/>
    <property type="project" value="InterPro"/>
</dbReference>
<dbReference type="GO" id="GO:0016705">
    <property type="term" value="F:oxidoreductase activity, acting on paired donors, with incorporation or reduction of molecular oxygen"/>
    <property type="evidence" value="ECO:0007669"/>
    <property type="project" value="InterPro"/>
</dbReference>
<proteinExistence type="inferred from homology"/>
<accession>A0A498JE32</accession>
<reference evidence="8 9" key="1">
    <citation type="submission" date="2018-10" db="EMBL/GenBank/DDBJ databases">
        <title>A high-quality apple genome assembly.</title>
        <authorList>
            <person name="Hu J."/>
        </authorList>
    </citation>
    <scope>NUCLEOTIDE SEQUENCE [LARGE SCALE GENOMIC DNA]</scope>
    <source>
        <strain evidence="9">cv. HFTH1</strain>
        <tissue evidence="8">Young leaf</tissue>
    </source>
</reference>
<protein>
    <recommendedName>
        <fullName evidence="10">Cytochrome P450</fullName>
    </recommendedName>
</protein>
<evidence type="ECO:0000256" key="7">
    <source>
        <dbReference type="ARBA" id="ARBA00023033"/>
    </source>
</evidence>
<comment type="cofactor">
    <cofactor evidence="1">
        <name>heme</name>
        <dbReference type="ChEBI" id="CHEBI:30413"/>
    </cofactor>
</comment>
<evidence type="ECO:0000256" key="1">
    <source>
        <dbReference type="ARBA" id="ARBA00001971"/>
    </source>
</evidence>
<keyword evidence="9" id="KW-1185">Reference proteome</keyword>
<evidence type="ECO:0008006" key="10">
    <source>
        <dbReference type="Google" id="ProtNLM"/>
    </source>
</evidence>
<evidence type="ECO:0000313" key="9">
    <source>
        <dbReference type="Proteomes" id="UP000290289"/>
    </source>
</evidence>
<dbReference type="GO" id="GO:0004497">
    <property type="term" value="F:monooxygenase activity"/>
    <property type="evidence" value="ECO:0007669"/>
    <property type="project" value="UniProtKB-KW"/>
</dbReference>
<dbReference type="InterPro" id="IPR036396">
    <property type="entry name" value="Cyt_P450_sf"/>
</dbReference>
<keyword evidence="5" id="KW-0560">Oxidoreductase</keyword>
<comment type="similarity">
    <text evidence="2">Belongs to the cytochrome P450 family.</text>
</comment>
<keyword evidence="6" id="KW-0408">Iron</keyword>